<evidence type="ECO:0000313" key="7">
    <source>
        <dbReference type="EnsemblFungi" id="EJT70111"/>
    </source>
</evidence>
<dbReference type="Pfam" id="PF00389">
    <property type="entry name" value="2-Hacid_dh"/>
    <property type="match status" value="1"/>
</dbReference>
<organism evidence="6">
    <name type="scientific">Gaeumannomyces tritici (strain R3-111a-1)</name>
    <name type="common">Wheat and barley take-all root rot fungus</name>
    <name type="synonym">Gaeumannomyces graminis var. tritici</name>
    <dbReference type="NCBI Taxonomy" id="644352"/>
    <lineage>
        <taxon>Eukaryota</taxon>
        <taxon>Fungi</taxon>
        <taxon>Dikarya</taxon>
        <taxon>Ascomycota</taxon>
        <taxon>Pezizomycotina</taxon>
        <taxon>Sordariomycetes</taxon>
        <taxon>Sordariomycetidae</taxon>
        <taxon>Magnaporthales</taxon>
        <taxon>Magnaporthaceae</taxon>
        <taxon>Gaeumannomyces</taxon>
    </lineage>
</organism>
<dbReference type="HOGENOM" id="CLU_019796_1_2_1"/>
<keyword evidence="1 2" id="KW-0560">Oxidoreductase</keyword>
<dbReference type="SUPFAM" id="SSF52283">
    <property type="entry name" value="Formate/glycerate dehydrogenase catalytic domain-like"/>
    <property type="match status" value="1"/>
</dbReference>
<dbReference type="STRING" id="644352.J3PFK9"/>
<dbReference type="RefSeq" id="XP_009228445.1">
    <property type="nucleotide sequence ID" value="XM_009230181.1"/>
</dbReference>
<dbReference type="eggNOG" id="KOG0067">
    <property type="taxonomic scope" value="Eukaryota"/>
</dbReference>
<evidence type="ECO:0008006" key="9">
    <source>
        <dbReference type="Google" id="ProtNLM"/>
    </source>
</evidence>
<gene>
    <name evidence="7" type="primary">20352742</name>
    <name evidence="6" type="ORF">GGTG_12284</name>
</gene>
<dbReference type="InterPro" id="IPR036291">
    <property type="entry name" value="NAD(P)-bd_dom_sf"/>
</dbReference>
<reference evidence="6" key="2">
    <citation type="submission" date="2010-07" db="EMBL/GenBank/DDBJ databases">
        <authorList>
            <consortium name="The Broad Institute Genome Sequencing Platform"/>
            <consortium name="Broad Institute Genome Sequencing Center for Infectious Disease"/>
            <person name="Ma L.-J."/>
            <person name="Dead R."/>
            <person name="Young S."/>
            <person name="Zeng Q."/>
            <person name="Koehrsen M."/>
            <person name="Alvarado L."/>
            <person name="Berlin A."/>
            <person name="Chapman S.B."/>
            <person name="Chen Z."/>
            <person name="Freedman E."/>
            <person name="Gellesch M."/>
            <person name="Goldberg J."/>
            <person name="Griggs A."/>
            <person name="Gujja S."/>
            <person name="Heilman E.R."/>
            <person name="Heiman D."/>
            <person name="Hepburn T."/>
            <person name="Howarth C."/>
            <person name="Jen D."/>
            <person name="Larson L."/>
            <person name="Mehta T."/>
            <person name="Neiman D."/>
            <person name="Pearson M."/>
            <person name="Roberts A."/>
            <person name="Saif S."/>
            <person name="Shea T."/>
            <person name="Shenoy N."/>
            <person name="Sisk P."/>
            <person name="Stolte C."/>
            <person name="Sykes S."/>
            <person name="Walk T."/>
            <person name="White J."/>
            <person name="Yandava C."/>
            <person name="Haas B."/>
            <person name="Nusbaum C."/>
            <person name="Birren B."/>
        </authorList>
    </citation>
    <scope>NUCLEOTIDE SEQUENCE</scope>
    <source>
        <strain evidence="6">R3-111a-1</strain>
    </source>
</reference>
<dbReference type="InterPro" id="IPR006140">
    <property type="entry name" value="D-isomer_DH_NAD-bd"/>
</dbReference>
<dbReference type="GO" id="GO:0005829">
    <property type="term" value="C:cytosol"/>
    <property type="evidence" value="ECO:0007669"/>
    <property type="project" value="TreeGrafter"/>
</dbReference>
<dbReference type="VEuPathDB" id="FungiDB:GGTG_12284"/>
<feature type="domain" description="D-isomer specific 2-hydroxyacid dehydrogenase NAD-binding" evidence="5">
    <location>
        <begin position="234"/>
        <end position="389"/>
    </location>
</feature>
<dbReference type="SUPFAM" id="SSF51735">
    <property type="entry name" value="NAD(P)-binding Rossmann-fold domains"/>
    <property type="match status" value="1"/>
</dbReference>
<evidence type="ECO:0000256" key="1">
    <source>
        <dbReference type="ARBA" id="ARBA00023002"/>
    </source>
</evidence>
<sequence>MSEPPNTPMPAGTPVPASTPIAGTPPRSTTPLAHCGTPTNGHSITNGHSHTNGYPTSNGNLGSNGHAKLPNGCVNKAIVLHIGDPIQYNPDSYATFSKAFDVVRPSLSERQRPEFIKALREGRWGNFSAIFRPFWGTGGEMGKWDSELIDLLPQSCRVFASAGAGFDWADTQRLGNRGIIYCNSGLAAAEAVADFTVAMVLSTFRHLPWCMGAAIECLEDDEEDSNFMLCHALATARSHNLRGHNLGIVGLGNIGRQLAAKLGGSAFGMAIHYTDARRKPEQVERELGVTYHQDISSLLAACDCIVLCVPPRADGRPVLDRAALFRLGTGSRGGHPKPGLRIVNVARGSLVDEEALADALELGVVTAAALDVHASEPRINRRLLRMARVGNGGAGAGGSSSFPGRVMLTCHNAGGTVETHAGFEELSMRNIMAVLGGGVPITPVNLRYLKKH</sequence>
<evidence type="ECO:0000259" key="4">
    <source>
        <dbReference type="Pfam" id="PF00389"/>
    </source>
</evidence>
<dbReference type="Gene3D" id="3.40.50.720">
    <property type="entry name" value="NAD(P)-binding Rossmann-like Domain"/>
    <property type="match status" value="2"/>
</dbReference>
<reference evidence="8" key="1">
    <citation type="submission" date="2010-07" db="EMBL/GenBank/DDBJ databases">
        <title>The genome sequence of Gaeumannomyces graminis var. tritici strain R3-111a-1.</title>
        <authorList>
            <consortium name="The Broad Institute Genome Sequencing Platform"/>
            <person name="Ma L.-J."/>
            <person name="Dead R."/>
            <person name="Young S."/>
            <person name="Zeng Q."/>
            <person name="Koehrsen M."/>
            <person name="Alvarado L."/>
            <person name="Berlin A."/>
            <person name="Chapman S.B."/>
            <person name="Chen Z."/>
            <person name="Freedman E."/>
            <person name="Gellesch M."/>
            <person name="Goldberg J."/>
            <person name="Griggs A."/>
            <person name="Gujja S."/>
            <person name="Heilman E.R."/>
            <person name="Heiman D."/>
            <person name="Hepburn T."/>
            <person name="Howarth C."/>
            <person name="Jen D."/>
            <person name="Larson L."/>
            <person name="Mehta T."/>
            <person name="Neiman D."/>
            <person name="Pearson M."/>
            <person name="Roberts A."/>
            <person name="Saif S."/>
            <person name="Shea T."/>
            <person name="Shenoy N."/>
            <person name="Sisk P."/>
            <person name="Stolte C."/>
            <person name="Sykes S."/>
            <person name="Walk T."/>
            <person name="White J."/>
            <person name="Yandava C."/>
            <person name="Haas B."/>
            <person name="Nusbaum C."/>
            <person name="Birren B."/>
        </authorList>
    </citation>
    <scope>NUCLEOTIDE SEQUENCE [LARGE SCALE GENOMIC DNA]</scope>
    <source>
        <strain evidence="8">R3-111a-1</strain>
    </source>
</reference>
<dbReference type="GO" id="GO:0016618">
    <property type="term" value="F:hydroxypyruvate reductase [NAD(P)H] activity"/>
    <property type="evidence" value="ECO:0007669"/>
    <property type="project" value="TreeGrafter"/>
</dbReference>
<dbReference type="Pfam" id="PF02826">
    <property type="entry name" value="2-Hacid_dh_C"/>
    <property type="match status" value="1"/>
</dbReference>
<proteinExistence type="inferred from homology"/>
<dbReference type="Proteomes" id="UP000006039">
    <property type="component" value="Unassembled WGS sequence"/>
</dbReference>
<feature type="region of interest" description="Disordered" evidence="3">
    <location>
        <begin position="1"/>
        <end position="29"/>
    </location>
</feature>
<accession>J3PFK9</accession>
<dbReference type="GeneID" id="20352742"/>
<evidence type="ECO:0000256" key="3">
    <source>
        <dbReference type="SAM" id="MobiDB-lite"/>
    </source>
</evidence>
<evidence type="ECO:0000313" key="6">
    <source>
        <dbReference type="EMBL" id="EJT70111.1"/>
    </source>
</evidence>
<reference evidence="6" key="3">
    <citation type="submission" date="2010-09" db="EMBL/GenBank/DDBJ databases">
        <title>Annotation of Gaeumannomyces graminis var. tritici R3-111a-1.</title>
        <authorList>
            <consortium name="The Broad Institute Genome Sequencing Platform"/>
            <person name="Ma L.-J."/>
            <person name="Dead R."/>
            <person name="Young S.K."/>
            <person name="Zeng Q."/>
            <person name="Gargeya S."/>
            <person name="Fitzgerald M."/>
            <person name="Haas B."/>
            <person name="Abouelleil A."/>
            <person name="Alvarado L."/>
            <person name="Arachchi H.M."/>
            <person name="Berlin A."/>
            <person name="Brown A."/>
            <person name="Chapman S.B."/>
            <person name="Chen Z."/>
            <person name="Dunbar C."/>
            <person name="Freedman E."/>
            <person name="Gearin G."/>
            <person name="Gellesch M."/>
            <person name="Goldberg J."/>
            <person name="Griggs A."/>
            <person name="Gujja S."/>
            <person name="Heiman D."/>
            <person name="Howarth C."/>
            <person name="Larson L."/>
            <person name="Lui A."/>
            <person name="MacDonald P.J.P."/>
            <person name="Mehta T."/>
            <person name="Montmayeur A."/>
            <person name="Murphy C."/>
            <person name="Neiman D."/>
            <person name="Pearson M."/>
            <person name="Priest M."/>
            <person name="Roberts A."/>
            <person name="Saif S."/>
            <person name="Shea T."/>
            <person name="Shenoy N."/>
            <person name="Sisk P."/>
            <person name="Stolte C."/>
            <person name="Sykes S."/>
            <person name="Yandava C."/>
            <person name="Wortman J."/>
            <person name="Nusbaum C."/>
            <person name="Birren B."/>
        </authorList>
    </citation>
    <scope>NUCLEOTIDE SEQUENCE</scope>
    <source>
        <strain evidence="6">R3-111a-1</strain>
    </source>
</reference>
<feature type="domain" description="D-isomer specific 2-hydroxyacid dehydrogenase catalytic" evidence="4">
    <location>
        <begin position="143"/>
        <end position="445"/>
    </location>
</feature>
<dbReference type="EMBL" id="GL385402">
    <property type="protein sequence ID" value="EJT70111.1"/>
    <property type="molecule type" value="Genomic_DNA"/>
</dbReference>
<feature type="compositionally biased region" description="Pro residues" evidence="3">
    <location>
        <begin position="1"/>
        <end position="13"/>
    </location>
</feature>
<dbReference type="AlphaFoldDB" id="J3PFK9"/>
<protein>
    <recommendedName>
        <fullName evidence="9">D-mandelate dehydrogenase</fullName>
    </recommendedName>
</protein>
<dbReference type="CDD" id="cd12168">
    <property type="entry name" value="Mand_dh_like"/>
    <property type="match status" value="1"/>
</dbReference>
<evidence type="ECO:0000259" key="5">
    <source>
        <dbReference type="Pfam" id="PF02826"/>
    </source>
</evidence>
<dbReference type="InterPro" id="IPR006139">
    <property type="entry name" value="D-isomer_2_OHA_DH_cat_dom"/>
</dbReference>
<dbReference type="OrthoDB" id="9991913at2759"/>
<dbReference type="GO" id="GO:0030267">
    <property type="term" value="F:glyoxylate reductase (NADPH) activity"/>
    <property type="evidence" value="ECO:0007669"/>
    <property type="project" value="TreeGrafter"/>
</dbReference>
<dbReference type="PANTHER" id="PTHR10996">
    <property type="entry name" value="2-HYDROXYACID DEHYDROGENASE-RELATED"/>
    <property type="match status" value="1"/>
</dbReference>
<reference evidence="7" key="4">
    <citation type="journal article" date="2015" name="G3 (Bethesda)">
        <title>Genome sequences of three phytopathogenic species of the Magnaporthaceae family of fungi.</title>
        <authorList>
            <person name="Okagaki L.H."/>
            <person name="Nunes C.C."/>
            <person name="Sailsbery J."/>
            <person name="Clay B."/>
            <person name="Brown D."/>
            <person name="John T."/>
            <person name="Oh Y."/>
            <person name="Young N."/>
            <person name="Fitzgerald M."/>
            <person name="Haas B.J."/>
            <person name="Zeng Q."/>
            <person name="Young S."/>
            <person name="Adiconis X."/>
            <person name="Fan L."/>
            <person name="Levin J.Z."/>
            <person name="Mitchell T.K."/>
            <person name="Okubara P.A."/>
            <person name="Farman M.L."/>
            <person name="Kohn L.M."/>
            <person name="Birren B."/>
            <person name="Ma L.-J."/>
            <person name="Dean R.A."/>
        </authorList>
    </citation>
    <scope>NUCLEOTIDE SEQUENCE</scope>
    <source>
        <strain evidence="7">R3-111a-1</strain>
    </source>
</reference>
<comment type="similarity">
    <text evidence="2">Belongs to the D-isomer specific 2-hydroxyacid dehydrogenase family.</text>
</comment>
<evidence type="ECO:0000313" key="8">
    <source>
        <dbReference type="Proteomes" id="UP000006039"/>
    </source>
</evidence>
<keyword evidence="8" id="KW-1185">Reference proteome</keyword>
<dbReference type="InterPro" id="IPR050223">
    <property type="entry name" value="D-isomer_2-hydroxyacid_DH"/>
</dbReference>
<dbReference type="PANTHER" id="PTHR10996:SF281">
    <property type="entry name" value="D-ISOMER SPECIFIC 2-HYDROXYACID DEHYDROGENASE NAD-BINDING DOMAIN-CONTAINING PROTEIN-RELATED"/>
    <property type="match status" value="1"/>
</dbReference>
<reference evidence="7" key="5">
    <citation type="submission" date="2018-04" db="UniProtKB">
        <authorList>
            <consortium name="EnsemblFungi"/>
        </authorList>
    </citation>
    <scope>IDENTIFICATION</scope>
    <source>
        <strain evidence="7">R3-111a-1</strain>
    </source>
</reference>
<dbReference type="EnsemblFungi" id="EJT70111">
    <property type="protein sequence ID" value="EJT70111"/>
    <property type="gene ID" value="GGTG_12284"/>
</dbReference>
<evidence type="ECO:0000256" key="2">
    <source>
        <dbReference type="RuleBase" id="RU003719"/>
    </source>
</evidence>
<name>J3PFK9_GAET3</name>
<dbReference type="GO" id="GO:0051287">
    <property type="term" value="F:NAD binding"/>
    <property type="evidence" value="ECO:0007669"/>
    <property type="project" value="InterPro"/>
</dbReference>